<organism evidence="2 3">
    <name type="scientific">Ceratopteris richardii</name>
    <name type="common">Triangle waterfern</name>
    <dbReference type="NCBI Taxonomy" id="49495"/>
    <lineage>
        <taxon>Eukaryota</taxon>
        <taxon>Viridiplantae</taxon>
        <taxon>Streptophyta</taxon>
        <taxon>Embryophyta</taxon>
        <taxon>Tracheophyta</taxon>
        <taxon>Polypodiopsida</taxon>
        <taxon>Polypodiidae</taxon>
        <taxon>Polypodiales</taxon>
        <taxon>Pteridineae</taxon>
        <taxon>Pteridaceae</taxon>
        <taxon>Parkerioideae</taxon>
        <taxon>Ceratopteris</taxon>
    </lineage>
</organism>
<proteinExistence type="predicted"/>
<evidence type="ECO:0000313" key="3">
    <source>
        <dbReference type="Proteomes" id="UP000825935"/>
    </source>
</evidence>
<evidence type="ECO:0000256" key="1">
    <source>
        <dbReference type="SAM" id="MobiDB-lite"/>
    </source>
</evidence>
<dbReference type="AlphaFoldDB" id="A0A8T2Q2X8"/>
<gene>
    <name evidence="2" type="ORF">KP509_38G023600</name>
</gene>
<accession>A0A8T2Q2X8</accession>
<comment type="caution">
    <text evidence="2">The sequence shown here is derived from an EMBL/GenBank/DDBJ whole genome shotgun (WGS) entry which is preliminary data.</text>
</comment>
<reference evidence="2" key="1">
    <citation type="submission" date="2021-08" db="EMBL/GenBank/DDBJ databases">
        <title>WGS assembly of Ceratopteris richardii.</title>
        <authorList>
            <person name="Marchant D.B."/>
            <person name="Chen G."/>
            <person name="Jenkins J."/>
            <person name="Shu S."/>
            <person name="Leebens-Mack J."/>
            <person name="Grimwood J."/>
            <person name="Schmutz J."/>
            <person name="Soltis P."/>
            <person name="Soltis D."/>
            <person name="Chen Z.-H."/>
        </authorList>
    </citation>
    <scope>NUCLEOTIDE SEQUENCE</scope>
    <source>
        <strain evidence="2">Whitten #5841</strain>
        <tissue evidence="2">Leaf</tissue>
    </source>
</reference>
<dbReference type="OrthoDB" id="1932900at2759"/>
<evidence type="ECO:0000313" key="2">
    <source>
        <dbReference type="EMBL" id="KAH7278084.1"/>
    </source>
</evidence>
<name>A0A8T2Q2X8_CERRI</name>
<dbReference type="Proteomes" id="UP000825935">
    <property type="component" value="Chromosome 38"/>
</dbReference>
<dbReference type="EMBL" id="CM035443">
    <property type="protein sequence ID" value="KAH7278084.1"/>
    <property type="molecule type" value="Genomic_DNA"/>
</dbReference>
<protein>
    <submittedName>
        <fullName evidence="2">Uncharacterized protein</fullName>
    </submittedName>
</protein>
<sequence length="198" mass="22895">MDCCLAFFRCKRASVVGSSNTDSTMSEVAEKHVTQTSSRSPPVCAEGTPDTWKGRSNPLKQEREAIFFFSLFLCGWQRRFRDDNDVENKAPLFIRIVSRRRGKERSMVSSGGKEDLPWKQQKAENRRKIGSEGCNVTARLKRFMRKVRKNFEKMIQVRKVGSFRYDPLSYAMNFDEGCWLDSPSHPRLSCTTLTKDFQ</sequence>
<feature type="region of interest" description="Disordered" evidence="1">
    <location>
        <begin position="32"/>
        <end position="56"/>
    </location>
</feature>
<keyword evidence="3" id="KW-1185">Reference proteome</keyword>